<dbReference type="Proteomes" id="UP000799439">
    <property type="component" value="Unassembled WGS sequence"/>
</dbReference>
<feature type="region of interest" description="Disordered" evidence="1">
    <location>
        <begin position="1"/>
        <end position="36"/>
    </location>
</feature>
<reference evidence="2" key="1">
    <citation type="journal article" date="2020" name="Stud. Mycol.">
        <title>101 Dothideomycetes genomes: a test case for predicting lifestyles and emergence of pathogens.</title>
        <authorList>
            <person name="Haridas S."/>
            <person name="Albert R."/>
            <person name="Binder M."/>
            <person name="Bloem J."/>
            <person name="Labutti K."/>
            <person name="Salamov A."/>
            <person name="Andreopoulos B."/>
            <person name="Baker S."/>
            <person name="Barry K."/>
            <person name="Bills G."/>
            <person name="Bluhm B."/>
            <person name="Cannon C."/>
            <person name="Castanera R."/>
            <person name="Culley D."/>
            <person name="Daum C."/>
            <person name="Ezra D."/>
            <person name="Gonzalez J."/>
            <person name="Henrissat B."/>
            <person name="Kuo A."/>
            <person name="Liang C."/>
            <person name="Lipzen A."/>
            <person name="Lutzoni F."/>
            <person name="Magnuson J."/>
            <person name="Mondo S."/>
            <person name="Nolan M."/>
            <person name="Ohm R."/>
            <person name="Pangilinan J."/>
            <person name="Park H.-J."/>
            <person name="Ramirez L."/>
            <person name="Alfaro M."/>
            <person name="Sun H."/>
            <person name="Tritt A."/>
            <person name="Yoshinaga Y."/>
            <person name="Zwiers L.-H."/>
            <person name="Turgeon B."/>
            <person name="Goodwin S."/>
            <person name="Spatafora J."/>
            <person name="Crous P."/>
            <person name="Grigoriev I."/>
        </authorList>
    </citation>
    <scope>NUCLEOTIDE SEQUENCE</scope>
    <source>
        <strain evidence="2">CBS 260.36</strain>
    </source>
</reference>
<accession>A0A9P4JCG8</accession>
<evidence type="ECO:0000256" key="1">
    <source>
        <dbReference type="SAM" id="MobiDB-lite"/>
    </source>
</evidence>
<comment type="caution">
    <text evidence="2">The sequence shown here is derived from an EMBL/GenBank/DDBJ whole genome shotgun (WGS) entry which is preliminary data.</text>
</comment>
<name>A0A9P4JCG8_9PEZI</name>
<evidence type="ECO:0000313" key="2">
    <source>
        <dbReference type="EMBL" id="KAF2157120.1"/>
    </source>
</evidence>
<protein>
    <submittedName>
        <fullName evidence="2">Uncharacterized protein</fullName>
    </submittedName>
</protein>
<keyword evidence="3" id="KW-1185">Reference proteome</keyword>
<dbReference type="AlphaFoldDB" id="A0A9P4JCG8"/>
<proteinExistence type="predicted"/>
<organism evidence="2 3">
    <name type="scientific">Myriangium duriaei CBS 260.36</name>
    <dbReference type="NCBI Taxonomy" id="1168546"/>
    <lineage>
        <taxon>Eukaryota</taxon>
        <taxon>Fungi</taxon>
        <taxon>Dikarya</taxon>
        <taxon>Ascomycota</taxon>
        <taxon>Pezizomycotina</taxon>
        <taxon>Dothideomycetes</taxon>
        <taxon>Dothideomycetidae</taxon>
        <taxon>Myriangiales</taxon>
        <taxon>Myriangiaceae</taxon>
        <taxon>Myriangium</taxon>
    </lineage>
</organism>
<sequence>MRSKSGARELGAWERGHKRRAGRRGSEMGQLFTSNRRKRVEQQRIVSSIQWTIYVGTLNDESPPSAGMFHGLPSAGALESTGGQGIRSVGCPPWARPWSLSIPLWLGAFPAPDDDGWSTAATARCRRQGAGDWRWHLGHCRCRTDTTRSAEQSRRIAVCMGSVTV</sequence>
<gene>
    <name evidence="2" type="ORF">K461DRAFT_264060</name>
</gene>
<evidence type="ECO:0000313" key="3">
    <source>
        <dbReference type="Proteomes" id="UP000799439"/>
    </source>
</evidence>
<dbReference type="EMBL" id="ML996081">
    <property type="protein sequence ID" value="KAF2157120.1"/>
    <property type="molecule type" value="Genomic_DNA"/>
</dbReference>